<protein>
    <submittedName>
        <fullName evidence="1">Uncharacterized protein</fullName>
    </submittedName>
</protein>
<evidence type="ECO:0000313" key="1">
    <source>
        <dbReference type="EMBL" id="KAK4443664.1"/>
    </source>
</evidence>
<keyword evidence="2" id="KW-1185">Reference proteome</keyword>
<proteinExistence type="predicted"/>
<evidence type="ECO:0000313" key="2">
    <source>
        <dbReference type="Proteomes" id="UP001321760"/>
    </source>
</evidence>
<dbReference type="Pfam" id="PF14388">
    <property type="entry name" value="DUF4419"/>
    <property type="match status" value="1"/>
</dbReference>
<dbReference type="InterPro" id="IPR025533">
    <property type="entry name" value="DUF4419"/>
</dbReference>
<dbReference type="AlphaFoldDB" id="A0AAV9G6F6"/>
<dbReference type="Proteomes" id="UP001321760">
    <property type="component" value="Unassembled WGS sequence"/>
</dbReference>
<reference evidence="1" key="2">
    <citation type="submission" date="2023-05" db="EMBL/GenBank/DDBJ databases">
        <authorList>
            <consortium name="Lawrence Berkeley National Laboratory"/>
            <person name="Steindorff A."/>
            <person name="Hensen N."/>
            <person name="Bonometti L."/>
            <person name="Westerberg I."/>
            <person name="Brannstrom I.O."/>
            <person name="Guillou S."/>
            <person name="Cros-Aarteil S."/>
            <person name="Calhoun S."/>
            <person name="Haridas S."/>
            <person name="Kuo A."/>
            <person name="Mondo S."/>
            <person name="Pangilinan J."/>
            <person name="Riley R."/>
            <person name="Labutti K."/>
            <person name="Andreopoulos B."/>
            <person name="Lipzen A."/>
            <person name="Chen C."/>
            <person name="Yanf M."/>
            <person name="Daum C."/>
            <person name="Ng V."/>
            <person name="Clum A."/>
            <person name="Ohm R."/>
            <person name="Martin F."/>
            <person name="Silar P."/>
            <person name="Natvig D."/>
            <person name="Lalanne C."/>
            <person name="Gautier V."/>
            <person name="Ament-Velasquez S.L."/>
            <person name="Kruys A."/>
            <person name="Hutchinson M.I."/>
            <person name="Powell A.J."/>
            <person name="Barry K."/>
            <person name="Miller A.N."/>
            <person name="Grigoriev I.V."/>
            <person name="Debuchy R."/>
            <person name="Gladieux P."/>
            <person name="Thoren M.H."/>
            <person name="Johannesson H."/>
        </authorList>
    </citation>
    <scope>NUCLEOTIDE SEQUENCE</scope>
    <source>
        <strain evidence="1">PSN243</strain>
    </source>
</reference>
<sequence>MSSLDGLSPASLSDLYPSGDSFIRGAIQAWGEHLHLVIRPEEVWFTILVQMNFYMNSHAEELRDMFVDHEGQEVIYIEDFTWYDVLRRFQFAIQDKVKTKWLLNWIRPNFTTTTENDIMTANVLMMGLTKGYFKFEGGIVCGLPSVTLLGEEEDWVKLVAKLEKLEEFGKEPTEYARRLRPILTRFVRSFREPDSEETRAFWNDIVIAHRFTLCGSPPVSLTGWITGFYYWLADGRPFARGVSNYLDSVDGVGFPMLDITRLPVGYATAPFIMRDFDNVDRFEAFVGAGTMGKTIRAGAPAGYEAALRRAGGDLTLLDESKKGLHSTLQPQSAWMLYGPSPHNRTRQYWLDEEEIFSDVWAGVLPGLPPAPLGGSCHAK</sequence>
<comment type="caution">
    <text evidence="1">The sequence shown here is derived from an EMBL/GenBank/DDBJ whole genome shotgun (WGS) entry which is preliminary data.</text>
</comment>
<dbReference type="PANTHER" id="PTHR31252">
    <property type="entry name" value="DUF4419 DOMAIN-CONTAINING PROTEIN"/>
    <property type="match status" value="1"/>
</dbReference>
<accession>A0AAV9G6F6</accession>
<gene>
    <name evidence="1" type="ORF">QBC34DRAFT_416737</name>
</gene>
<dbReference type="EMBL" id="MU865989">
    <property type="protein sequence ID" value="KAK4443664.1"/>
    <property type="molecule type" value="Genomic_DNA"/>
</dbReference>
<reference evidence="1" key="1">
    <citation type="journal article" date="2023" name="Mol. Phylogenet. Evol.">
        <title>Genome-scale phylogeny and comparative genomics of the fungal order Sordariales.</title>
        <authorList>
            <person name="Hensen N."/>
            <person name="Bonometti L."/>
            <person name="Westerberg I."/>
            <person name="Brannstrom I.O."/>
            <person name="Guillou S."/>
            <person name="Cros-Aarteil S."/>
            <person name="Calhoun S."/>
            <person name="Haridas S."/>
            <person name="Kuo A."/>
            <person name="Mondo S."/>
            <person name="Pangilinan J."/>
            <person name="Riley R."/>
            <person name="LaButti K."/>
            <person name="Andreopoulos B."/>
            <person name="Lipzen A."/>
            <person name="Chen C."/>
            <person name="Yan M."/>
            <person name="Daum C."/>
            <person name="Ng V."/>
            <person name="Clum A."/>
            <person name="Steindorff A."/>
            <person name="Ohm R.A."/>
            <person name="Martin F."/>
            <person name="Silar P."/>
            <person name="Natvig D.O."/>
            <person name="Lalanne C."/>
            <person name="Gautier V."/>
            <person name="Ament-Velasquez S.L."/>
            <person name="Kruys A."/>
            <person name="Hutchinson M.I."/>
            <person name="Powell A.J."/>
            <person name="Barry K."/>
            <person name="Miller A.N."/>
            <person name="Grigoriev I.V."/>
            <person name="Debuchy R."/>
            <person name="Gladieux P."/>
            <person name="Hiltunen Thoren M."/>
            <person name="Johannesson H."/>
        </authorList>
    </citation>
    <scope>NUCLEOTIDE SEQUENCE</scope>
    <source>
        <strain evidence="1">PSN243</strain>
    </source>
</reference>
<organism evidence="1 2">
    <name type="scientific">Podospora aff. communis PSN243</name>
    <dbReference type="NCBI Taxonomy" id="3040156"/>
    <lineage>
        <taxon>Eukaryota</taxon>
        <taxon>Fungi</taxon>
        <taxon>Dikarya</taxon>
        <taxon>Ascomycota</taxon>
        <taxon>Pezizomycotina</taxon>
        <taxon>Sordariomycetes</taxon>
        <taxon>Sordariomycetidae</taxon>
        <taxon>Sordariales</taxon>
        <taxon>Podosporaceae</taxon>
        <taxon>Podospora</taxon>
    </lineage>
</organism>
<name>A0AAV9G6F6_9PEZI</name>
<dbReference type="PANTHER" id="PTHR31252:SF11">
    <property type="entry name" value="DUF4419 DOMAIN-CONTAINING PROTEIN"/>
    <property type="match status" value="1"/>
</dbReference>